<accession>A0A1G8CX67</accession>
<dbReference type="SUPFAM" id="SSF51206">
    <property type="entry name" value="cAMP-binding domain-like"/>
    <property type="match status" value="1"/>
</dbReference>
<dbReference type="PANTHER" id="PTHR24567">
    <property type="entry name" value="CRP FAMILY TRANSCRIPTIONAL REGULATORY PROTEIN"/>
    <property type="match status" value="1"/>
</dbReference>
<dbReference type="Proteomes" id="UP000199017">
    <property type="component" value="Unassembled WGS sequence"/>
</dbReference>
<dbReference type="SMART" id="SM00100">
    <property type="entry name" value="cNMP"/>
    <property type="match status" value="1"/>
</dbReference>
<dbReference type="Gene3D" id="2.60.120.10">
    <property type="entry name" value="Jelly Rolls"/>
    <property type="match status" value="1"/>
</dbReference>
<dbReference type="InterPro" id="IPR036388">
    <property type="entry name" value="WH-like_DNA-bd_sf"/>
</dbReference>
<dbReference type="PANTHER" id="PTHR24567:SF26">
    <property type="entry name" value="REGULATORY PROTEIN YEIL"/>
    <property type="match status" value="1"/>
</dbReference>
<name>A0A1G8CX67_9BACI</name>
<evidence type="ECO:0000256" key="4">
    <source>
        <dbReference type="ARBA" id="ARBA00023163"/>
    </source>
</evidence>
<dbReference type="InterPro" id="IPR018490">
    <property type="entry name" value="cNMP-bd_dom_sf"/>
</dbReference>
<reference evidence="7 8" key="1">
    <citation type="submission" date="2016-10" db="EMBL/GenBank/DDBJ databases">
        <authorList>
            <person name="de Groot N.N."/>
        </authorList>
    </citation>
    <scope>NUCLEOTIDE SEQUENCE [LARGE SCALE GENOMIC DNA]</scope>
    <source>
        <strain evidence="8">P4B,CCM 7963,CECT 7998,DSM 25260,IBRC-M 10614,KCTC 13821</strain>
    </source>
</reference>
<dbReference type="InterPro" id="IPR012318">
    <property type="entry name" value="HTH_CRP"/>
</dbReference>
<dbReference type="PRINTS" id="PR00034">
    <property type="entry name" value="HTHCRP"/>
</dbReference>
<dbReference type="CDD" id="cd00038">
    <property type="entry name" value="CAP_ED"/>
    <property type="match status" value="1"/>
</dbReference>
<keyword evidence="2" id="KW-0238">DNA-binding</keyword>
<evidence type="ECO:0000256" key="1">
    <source>
        <dbReference type="ARBA" id="ARBA00023015"/>
    </source>
</evidence>
<evidence type="ECO:0000256" key="3">
    <source>
        <dbReference type="ARBA" id="ARBA00023159"/>
    </source>
</evidence>
<feature type="domain" description="Cyclic nucleotide-binding" evidence="5">
    <location>
        <begin position="12"/>
        <end position="132"/>
    </location>
</feature>
<keyword evidence="4" id="KW-0804">Transcription</keyword>
<dbReference type="SUPFAM" id="SSF46785">
    <property type="entry name" value="Winged helix' DNA-binding domain"/>
    <property type="match status" value="1"/>
</dbReference>
<evidence type="ECO:0000256" key="2">
    <source>
        <dbReference type="ARBA" id="ARBA00023125"/>
    </source>
</evidence>
<dbReference type="GO" id="GO:0003677">
    <property type="term" value="F:DNA binding"/>
    <property type="evidence" value="ECO:0007669"/>
    <property type="project" value="UniProtKB-KW"/>
</dbReference>
<keyword evidence="3" id="KW-0010">Activator</keyword>
<dbReference type="STRING" id="930129.SAMN05216352_101475"/>
<dbReference type="InterPro" id="IPR014710">
    <property type="entry name" value="RmlC-like_jellyroll"/>
</dbReference>
<evidence type="ECO:0000313" key="7">
    <source>
        <dbReference type="EMBL" id="SDH49944.1"/>
    </source>
</evidence>
<dbReference type="Gene3D" id="1.10.10.10">
    <property type="entry name" value="Winged helix-like DNA-binding domain superfamily/Winged helix DNA-binding domain"/>
    <property type="match status" value="1"/>
</dbReference>
<dbReference type="SMART" id="SM00419">
    <property type="entry name" value="HTH_CRP"/>
    <property type="match status" value="1"/>
</dbReference>
<keyword evidence="1" id="KW-0805">Transcription regulation</keyword>
<dbReference type="RefSeq" id="WP_091580311.1">
    <property type="nucleotide sequence ID" value="NZ_FNDU01000001.1"/>
</dbReference>
<dbReference type="InterPro" id="IPR000595">
    <property type="entry name" value="cNMP-bd_dom"/>
</dbReference>
<dbReference type="EMBL" id="FNDU01000001">
    <property type="protein sequence ID" value="SDH49944.1"/>
    <property type="molecule type" value="Genomic_DNA"/>
</dbReference>
<dbReference type="GO" id="GO:0005829">
    <property type="term" value="C:cytosol"/>
    <property type="evidence" value="ECO:0007669"/>
    <property type="project" value="TreeGrafter"/>
</dbReference>
<dbReference type="CDD" id="cd00092">
    <property type="entry name" value="HTH_CRP"/>
    <property type="match status" value="1"/>
</dbReference>
<organism evidence="7 8">
    <name type="scientific">Alteribacillus bidgolensis</name>
    <dbReference type="NCBI Taxonomy" id="930129"/>
    <lineage>
        <taxon>Bacteria</taxon>
        <taxon>Bacillati</taxon>
        <taxon>Bacillota</taxon>
        <taxon>Bacilli</taxon>
        <taxon>Bacillales</taxon>
        <taxon>Bacillaceae</taxon>
        <taxon>Alteribacillus</taxon>
    </lineage>
</organism>
<evidence type="ECO:0000259" key="6">
    <source>
        <dbReference type="PROSITE" id="PS51063"/>
    </source>
</evidence>
<dbReference type="Pfam" id="PF00027">
    <property type="entry name" value="cNMP_binding"/>
    <property type="match status" value="1"/>
</dbReference>
<dbReference type="InterPro" id="IPR036390">
    <property type="entry name" value="WH_DNA-bd_sf"/>
</dbReference>
<feature type="domain" description="HTH crp-type" evidence="6">
    <location>
        <begin position="146"/>
        <end position="219"/>
    </location>
</feature>
<proteinExistence type="predicted"/>
<evidence type="ECO:0000259" key="5">
    <source>
        <dbReference type="PROSITE" id="PS50042"/>
    </source>
</evidence>
<evidence type="ECO:0000313" key="8">
    <source>
        <dbReference type="Proteomes" id="UP000199017"/>
    </source>
</evidence>
<gene>
    <name evidence="7" type="ORF">SAMN05216352_101475</name>
</gene>
<dbReference type="GO" id="GO:0003700">
    <property type="term" value="F:DNA-binding transcription factor activity"/>
    <property type="evidence" value="ECO:0007669"/>
    <property type="project" value="TreeGrafter"/>
</dbReference>
<dbReference type="AlphaFoldDB" id="A0A1G8CX67"/>
<sequence>MDKLTLLSQINLLDEMPMEELQIIDEMSNMEPVKKGTLIVSPHQPIKSLVFLKKGQVRLYRINSEGKQFTVDVLVEGNIFGETSSFSLTDDEIFIEAMTDSNLCIMRKEEFEHFIEQNPKIALKFINILSNRLKDIYDMSEKIALGDVKYRILYLLLKLSEKTGKRNKEWQTIEMKLTHADIATMVGSTRETVSTLIGKLIKEGVIKKSFRKMAVHAKKAKEILEQKG</sequence>
<dbReference type="PROSITE" id="PS51063">
    <property type="entry name" value="HTH_CRP_2"/>
    <property type="match status" value="1"/>
</dbReference>
<protein>
    <submittedName>
        <fullName evidence="7">CRP/FNR family transcriptional regulator, anaerobic regulatory protein</fullName>
    </submittedName>
</protein>
<dbReference type="PROSITE" id="PS50042">
    <property type="entry name" value="CNMP_BINDING_3"/>
    <property type="match status" value="1"/>
</dbReference>
<dbReference type="OrthoDB" id="9812325at2"/>
<dbReference type="InterPro" id="IPR050397">
    <property type="entry name" value="Env_Response_Regulators"/>
</dbReference>
<keyword evidence="8" id="KW-1185">Reference proteome</keyword>
<dbReference type="Pfam" id="PF13545">
    <property type="entry name" value="HTH_Crp_2"/>
    <property type="match status" value="1"/>
</dbReference>